<dbReference type="SUPFAM" id="SSF53850">
    <property type="entry name" value="Periplasmic binding protein-like II"/>
    <property type="match status" value="1"/>
</dbReference>
<dbReference type="Pfam" id="PF03466">
    <property type="entry name" value="LysR_substrate"/>
    <property type="match status" value="1"/>
</dbReference>
<evidence type="ECO:0000313" key="6">
    <source>
        <dbReference type="EMBL" id="RON58004.1"/>
    </source>
</evidence>
<dbReference type="Gene3D" id="1.10.10.10">
    <property type="entry name" value="Winged helix-like DNA-binding domain superfamily/Winged helix DNA-binding domain"/>
    <property type="match status" value="1"/>
</dbReference>
<dbReference type="EMBL" id="MOBP01000002">
    <property type="protein sequence ID" value="RON58004.1"/>
    <property type="molecule type" value="Genomic_DNA"/>
</dbReference>
<dbReference type="SUPFAM" id="SSF46785">
    <property type="entry name" value="Winged helix' DNA-binding domain"/>
    <property type="match status" value="1"/>
</dbReference>
<dbReference type="InterPro" id="IPR058163">
    <property type="entry name" value="LysR-type_TF_proteobact-type"/>
</dbReference>
<proteinExistence type="inferred from homology"/>
<dbReference type="PROSITE" id="PS50931">
    <property type="entry name" value="HTH_LYSR"/>
    <property type="match status" value="1"/>
</dbReference>
<evidence type="ECO:0000256" key="1">
    <source>
        <dbReference type="ARBA" id="ARBA00009437"/>
    </source>
</evidence>
<dbReference type="Pfam" id="PF00126">
    <property type="entry name" value="HTH_1"/>
    <property type="match status" value="1"/>
</dbReference>
<evidence type="ECO:0000259" key="5">
    <source>
        <dbReference type="PROSITE" id="PS50931"/>
    </source>
</evidence>
<dbReference type="GO" id="GO:0003700">
    <property type="term" value="F:DNA-binding transcription factor activity"/>
    <property type="evidence" value="ECO:0007669"/>
    <property type="project" value="InterPro"/>
</dbReference>
<dbReference type="Proteomes" id="UP000283627">
    <property type="component" value="Unassembled WGS sequence"/>
</dbReference>
<reference evidence="6 7" key="1">
    <citation type="submission" date="2016-10" db="EMBL/GenBank/DDBJ databases">
        <title>Comparative genome analysis of multiple Pseudomonas spp. focuses on biocontrol and plant growth promoting traits.</title>
        <authorList>
            <person name="Tao X.-Y."/>
            <person name="Taylor C.G."/>
        </authorList>
    </citation>
    <scope>NUCLEOTIDE SEQUENCE [LARGE SCALE GENOMIC DNA]</scope>
    <source>
        <strain evidence="6 7">39A2</strain>
    </source>
</reference>
<keyword evidence="2" id="KW-0805">Transcription regulation</keyword>
<dbReference type="FunFam" id="1.10.10.10:FF:000001">
    <property type="entry name" value="LysR family transcriptional regulator"/>
    <property type="match status" value="1"/>
</dbReference>
<dbReference type="InterPro" id="IPR036388">
    <property type="entry name" value="WH-like_DNA-bd_sf"/>
</dbReference>
<keyword evidence="3" id="KW-0238">DNA-binding</keyword>
<dbReference type="CDD" id="cd08422">
    <property type="entry name" value="PBP2_CrgA_like"/>
    <property type="match status" value="1"/>
</dbReference>
<feature type="domain" description="HTH lysR-type" evidence="5">
    <location>
        <begin position="8"/>
        <end position="60"/>
    </location>
</feature>
<comment type="caution">
    <text evidence="6">The sequence shown here is derived from an EMBL/GenBank/DDBJ whole genome shotgun (WGS) entry which is preliminary data.</text>
</comment>
<dbReference type="InterPro" id="IPR036390">
    <property type="entry name" value="WH_DNA-bd_sf"/>
</dbReference>
<accession>A0A423KRS8</accession>
<name>A0A423KRS8_9PSED</name>
<dbReference type="AlphaFoldDB" id="A0A423KRS8"/>
<keyword evidence="4" id="KW-0804">Transcription</keyword>
<dbReference type="InterPro" id="IPR005119">
    <property type="entry name" value="LysR_subst-bd"/>
</dbReference>
<dbReference type="OrthoDB" id="9810065at2"/>
<dbReference type="PANTHER" id="PTHR30537:SF5">
    <property type="entry name" value="HTH-TYPE TRANSCRIPTIONAL ACTIVATOR TTDR-RELATED"/>
    <property type="match status" value="1"/>
</dbReference>
<sequence length="300" mass="31961">MNDHLFGLRLFLRVARKGSFSAAGREMNIPQPTVSRVISQLEKEVGAALLIRTTRAVSLTEAGSDFMARLEPILAALEEAEQAARGDGELRGILRVGLSSSLAIRAVVPRLPVFLQRHPELKVELLMDDQRQDLVTEGVDVALRFGSLPDSNALAKRIGSTPRVIAAAPSYLARAGAPRLPADLATHSVIVGPSIAGHVWSFRHEGTVFSVRVDGKLSVSVNEVSTVAAVAGLGIVSMSLAGCLKEIEDGSLVRILSEWDMGTIELNAVFAAGRAAKPSARAFADFLIEELDGPVLMAAR</sequence>
<dbReference type="PRINTS" id="PR00039">
    <property type="entry name" value="HTHLYSR"/>
</dbReference>
<evidence type="ECO:0000256" key="3">
    <source>
        <dbReference type="ARBA" id="ARBA00023125"/>
    </source>
</evidence>
<evidence type="ECO:0000256" key="2">
    <source>
        <dbReference type="ARBA" id="ARBA00023015"/>
    </source>
</evidence>
<evidence type="ECO:0000313" key="7">
    <source>
        <dbReference type="Proteomes" id="UP000283627"/>
    </source>
</evidence>
<organism evidence="6 7">
    <name type="scientific">Pseudomonas frederiksbergensis</name>
    <dbReference type="NCBI Taxonomy" id="104087"/>
    <lineage>
        <taxon>Bacteria</taxon>
        <taxon>Pseudomonadati</taxon>
        <taxon>Pseudomonadota</taxon>
        <taxon>Gammaproteobacteria</taxon>
        <taxon>Pseudomonadales</taxon>
        <taxon>Pseudomonadaceae</taxon>
        <taxon>Pseudomonas</taxon>
    </lineage>
</organism>
<dbReference type="Gene3D" id="3.40.190.290">
    <property type="match status" value="1"/>
</dbReference>
<comment type="similarity">
    <text evidence="1">Belongs to the LysR transcriptional regulatory family.</text>
</comment>
<protein>
    <submittedName>
        <fullName evidence="6">LysR family transcriptional regulator</fullName>
    </submittedName>
</protein>
<evidence type="ECO:0000256" key="4">
    <source>
        <dbReference type="ARBA" id="ARBA00023163"/>
    </source>
</evidence>
<dbReference type="GO" id="GO:0003677">
    <property type="term" value="F:DNA binding"/>
    <property type="evidence" value="ECO:0007669"/>
    <property type="project" value="UniProtKB-KW"/>
</dbReference>
<gene>
    <name evidence="6" type="ORF">BK665_03260</name>
</gene>
<dbReference type="PANTHER" id="PTHR30537">
    <property type="entry name" value="HTH-TYPE TRANSCRIPTIONAL REGULATOR"/>
    <property type="match status" value="1"/>
</dbReference>
<dbReference type="InterPro" id="IPR000847">
    <property type="entry name" value="LysR_HTH_N"/>
</dbReference>